<dbReference type="AlphaFoldDB" id="A0A370TLU4"/>
<dbReference type="GO" id="GO:0016616">
    <property type="term" value="F:oxidoreductase activity, acting on the CH-OH group of donors, NAD or NADP as acceptor"/>
    <property type="evidence" value="ECO:0007669"/>
    <property type="project" value="TreeGrafter"/>
</dbReference>
<dbReference type="Pfam" id="PF00106">
    <property type="entry name" value="adh_short"/>
    <property type="match status" value="1"/>
</dbReference>
<comment type="caution">
    <text evidence="4">The sequence shown here is derived from an EMBL/GenBank/DDBJ whole genome shotgun (WGS) entry which is preliminary data.</text>
</comment>
<keyword evidence="2" id="KW-0560">Oxidoreductase</keyword>
<dbReference type="EMBL" id="NPIC01000004">
    <property type="protein sequence ID" value="RDL36477.1"/>
    <property type="molecule type" value="Genomic_DNA"/>
</dbReference>
<organism evidence="4 5">
    <name type="scientific">Venustampulla echinocandica</name>
    <dbReference type="NCBI Taxonomy" id="2656787"/>
    <lineage>
        <taxon>Eukaryota</taxon>
        <taxon>Fungi</taxon>
        <taxon>Dikarya</taxon>
        <taxon>Ascomycota</taxon>
        <taxon>Pezizomycotina</taxon>
        <taxon>Leotiomycetes</taxon>
        <taxon>Helotiales</taxon>
        <taxon>Pleuroascaceae</taxon>
        <taxon>Venustampulla</taxon>
    </lineage>
</organism>
<reference evidence="4 5" key="1">
    <citation type="journal article" date="2018" name="IMA Fungus">
        <title>IMA Genome-F 9: Draft genome sequence of Annulohypoxylon stygium, Aspergillus mulundensis, Berkeleyomyces basicola (syn. Thielaviopsis basicola), Ceratocystis smalleyi, two Cercospora beticola strains, Coleophoma cylindrospora, Fusarium fracticaudum, Phialophora cf. hyalina, and Morchella septimelata.</title>
        <authorList>
            <person name="Wingfield B.D."/>
            <person name="Bills G.F."/>
            <person name="Dong Y."/>
            <person name="Huang W."/>
            <person name="Nel W.J."/>
            <person name="Swalarsk-Parry B.S."/>
            <person name="Vaghefi N."/>
            <person name="Wilken P.M."/>
            <person name="An Z."/>
            <person name="de Beer Z.W."/>
            <person name="De Vos L."/>
            <person name="Chen L."/>
            <person name="Duong T.A."/>
            <person name="Gao Y."/>
            <person name="Hammerbacher A."/>
            <person name="Kikkert J.R."/>
            <person name="Li Y."/>
            <person name="Li H."/>
            <person name="Li K."/>
            <person name="Li Q."/>
            <person name="Liu X."/>
            <person name="Ma X."/>
            <person name="Naidoo K."/>
            <person name="Pethybridge S.J."/>
            <person name="Sun J."/>
            <person name="Steenkamp E.T."/>
            <person name="van der Nest M.A."/>
            <person name="van Wyk S."/>
            <person name="Wingfield M.J."/>
            <person name="Xiong C."/>
            <person name="Yue Q."/>
            <person name="Zhang X."/>
        </authorList>
    </citation>
    <scope>NUCLEOTIDE SEQUENCE [LARGE SCALE GENOMIC DNA]</scope>
    <source>
        <strain evidence="4 5">BP 5553</strain>
    </source>
</reference>
<evidence type="ECO:0000256" key="2">
    <source>
        <dbReference type="ARBA" id="ARBA00023002"/>
    </source>
</evidence>
<dbReference type="OrthoDB" id="1933717at2759"/>
<evidence type="ECO:0000313" key="5">
    <source>
        <dbReference type="Proteomes" id="UP000254866"/>
    </source>
</evidence>
<dbReference type="Gene3D" id="3.40.50.720">
    <property type="entry name" value="NAD(P)-binding Rossmann-like Domain"/>
    <property type="match status" value="1"/>
</dbReference>
<name>A0A370TLU4_9HELO</name>
<dbReference type="SUPFAM" id="SSF51735">
    <property type="entry name" value="NAD(P)-binding Rossmann-fold domains"/>
    <property type="match status" value="1"/>
</dbReference>
<protein>
    <submittedName>
        <fullName evidence="4">Putative short-chain type dehydrogenase</fullName>
    </submittedName>
</protein>
<proteinExistence type="inferred from homology"/>
<dbReference type="Proteomes" id="UP000254866">
    <property type="component" value="Unassembled WGS sequence"/>
</dbReference>
<feature type="region of interest" description="Disordered" evidence="3">
    <location>
        <begin position="1"/>
        <end position="24"/>
    </location>
</feature>
<sequence length="304" mass="32615">MPPPRGTPNPLEGPGDYDMTPHVHNDTYPAISPLSTSIPLNKAIFIAGASRGLGLAMAISFARAGASHIAIGARSSLSAVKESLLLEASSASRPTPNILCLKLDITSQSSVSEAAAAVEREFGKLDIVIVNAGILGTPALIADSDPEVWWDTWNVNLRGSYLVSRAFLPLLLKGGDKTIIALSSVGAHVVRSQMSAYQITKLAVLRLMEFVSAEYGEQGVVAFSVHPGNIPTDIVGGMEGLSEDLKPIFVETPELSADTIVYLTREKQQWLGGRYVNCTWDMPELMAKKDEIVNGDKLKVKLDF</sequence>
<evidence type="ECO:0000256" key="3">
    <source>
        <dbReference type="SAM" id="MobiDB-lite"/>
    </source>
</evidence>
<dbReference type="CDD" id="cd05233">
    <property type="entry name" value="SDR_c"/>
    <property type="match status" value="1"/>
</dbReference>
<dbReference type="InterPro" id="IPR036291">
    <property type="entry name" value="NAD(P)-bd_dom_sf"/>
</dbReference>
<accession>A0A370TLU4</accession>
<evidence type="ECO:0000256" key="1">
    <source>
        <dbReference type="ARBA" id="ARBA00006484"/>
    </source>
</evidence>
<gene>
    <name evidence="4" type="ORF">BP5553_05829</name>
</gene>
<dbReference type="GeneID" id="43598678"/>
<dbReference type="PRINTS" id="PR00081">
    <property type="entry name" value="GDHRDH"/>
</dbReference>
<dbReference type="PANTHER" id="PTHR42760">
    <property type="entry name" value="SHORT-CHAIN DEHYDROGENASES/REDUCTASES FAMILY MEMBER"/>
    <property type="match status" value="1"/>
</dbReference>
<keyword evidence="5" id="KW-1185">Reference proteome</keyword>
<dbReference type="RefSeq" id="XP_031869133.1">
    <property type="nucleotide sequence ID" value="XM_032014452.1"/>
</dbReference>
<evidence type="ECO:0000313" key="4">
    <source>
        <dbReference type="EMBL" id="RDL36477.1"/>
    </source>
</evidence>
<dbReference type="PANTHER" id="PTHR42760:SF37">
    <property type="entry name" value="CLAVALDEHYDE DEHYDROGENASE"/>
    <property type="match status" value="1"/>
</dbReference>
<comment type="similarity">
    <text evidence="1">Belongs to the short-chain dehydrogenases/reductases (SDR) family.</text>
</comment>
<dbReference type="InterPro" id="IPR002347">
    <property type="entry name" value="SDR_fam"/>
</dbReference>